<dbReference type="Pfam" id="PF00249">
    <property type="entry name" value="Myb_DNA-binding"/>
    <property type="match status" value="2"/>
</dbReference>
<dbReference type="PANTHER" id="PTHR46734:SF1">
    <property type="entry name" value="TELOMERIC REPEAT-BINDING FACTOR 1"/>
    <property type="match status" value="1"/>
</dbReference>
<name>A0AAN8KEE5_PATCE</name>
<dbReference type="PROSITE" id="PS50090">
    <property type="entry name" value="MYB_LIKE"/>
    <property type="match status" value="2"/>
</dbReference>
<dbReference type="InterPro" id="IPR001005">
    <property type="entry name" value="SANT/Myb"/>
</dbReference>
<evidence type="ECO:0000256" key="2">
    <source>
        <dbReference type="SAM" id="MobiDB-lite"/>
    </source>
</evidence>
<gene>
    <name evidence="5" type="ORF">SNE40_002703</name>
</gene>
<dbReference type="Gene3D" id="1.10.10.60">
    <property type="entry name" value="Homeodomain-like"/>
    <property type="match status" value="2"/>
</dbReference>
<dbReference type="InterPro" id="IPR017930">
    <property type="entry name" value="Myb_dom"/>
</dbReference>
<dbReference type="AlphaFoldDB" id="A0AAN8KEE5"/>
<evidence type="ECO:0000256" key="1">
    <source>
        <dbReference type="ARBA" id="ARBA00023242"/>
    </source>
</evidence>
<dbReference type="Proteomes" id="UP001347796">
    <property type="component" value="Unassembled WGS sequence"/>
</dbReference>
<evidence type="ECO:0000313" key="6">
    <source>
        <dbReference type="Proteomes" id="UP001347796"/>
    </source>
</evidence>
<proteinExistence type="predicted"/>
<feature type="domain" description="HTH myb-type" evidence="4">
    <location>
        <begin position="195"/>
        <end position="252"/>
    </location>
</feature>
<dbReference type="SMART" id="SM00717">
    <property type="entry name" value="SANT"/>
    <property type="match status" value="2"/>
</dbReference>
<evidence type="ECO:0000259" key="4">
    <source>
        <dbReference type="PROSITE" id="PS51294"/>
    </source>
</evidence>
<feature type="region of interest" description="Disordered" evidence="2">
    <location>
        <begin position="81"/>
        <end position="115"/>
    </location>
</feature>
<dbReference type="EMBL" id="JAZGQO010000002">
    <property type="protein sequence ID" value="KAK6190944.1"/>
    <property type="molecule type" value="Genomic_DNA"/>
</dbReference>
<protein>
    <submittedName>
        <fullName evidence="5">Uncharacterized protein</fullName>
    </submittedName>
</protein>
<keyword evidence="6" id="KW-1185">Reference proteome</keyword>
<keyword evidence="1" id="KW-0539">Nucleus</keyword>
<accession>A0AAN8KEE5</accession>
<dbReference type="CDD" id="cd11660">
    <property type="entry name" value="SANT_TRF"/>
    <property type="match status" value="2"/>
</dbReference>
<organism evidence="5 6">
    <name type="scientific">Patella caerulea</name>
    <name type="common">Rayed Mediterranean limpet</name>
    <dbReference type="NCBI Taxonomy" id="87958"/>
    <lineage>
        <taxon>Eukaryota</taxon>
        <taxon>Metazoa</taxon>
        <taxon>Spiralia</taxon>
        <taxon>Lophotrochozoa</taxon>
        <taxon>Mollusca</taxon>
        <taxon>Gastropoda</taxon>
        <taxon>Patellogastropoda</taxon>
        <taxon>Patelloidea</taxon>
        <taxon>Patellidae</taxon>
        <taxon>Patella</taxon>
    </lineage>
</organism>
<dbReference type="InterPro" id="IPR052450">
    <property type="entry name" value="TRBD-Containing_Protein"/>
</dbReference>
<sequence length="255" mass="30104">MLFNQESSDEVVTDRNHNKKKISGCPGCCVPDLATLINSRTYNIVLESSTQTCSFHRHIRILEREFIKNTKSHTAGSIRVLRKSKRQSKNEKNSSNIYDFQSPCDRKVSPPEVGESSSDEILAWRLRMRRNQERRNRVEYTEQEVDNLIEGIETFGSKWNQILLTYKFHPSRTSVDLRDKYKSLVKTGKNDRAGMKRRHKIPFSMCEERRLKRGIKVLGYNWKGILKNYKFSNRRTAEDLRNKWRNMNKKQTNNN</sequence>
<reference evidence="5 6" key="1">
    <citation type="submission" date="2024-01" db="EMBL/GenBank/DDBJ databases">
        <title>The genome of the rayed Mediterranean limpet Patella caerulea (Linnaeus, 1758).</title>
        <authorList>
            <person name="Anh-Thu Weber A."/>
            <person name="Halstead-Nussloch G."/>
        </authorList>
    </citation>
    <scope>NUCLEOTIDE SEQUENCE [LARGE SCALE GENOMIC DNA]</scope>
    <source>
        <strain evidence="5">AATW-2023a</strain>
        <tissue evidence="5">Whole specimen</tissue>
    </source>
</reference>
<evidence type="ECO:0000259" key="3">
    <source>
        <dbReference type="PROSITE" id="PS50090"/>
    </source>
</evidence>
<feature type="region of interest" description="Disordered" evidence="2">
    <location>
        <begin position="1"/>
        <end position="21"/>
    </location>
</feature>
<feature type="domain" description="Myb-like" evidence="3">
    <location>
        <begin position="132"/>
        <end position="185"/>
    </location>
</feature>
<feature type="domain" description="Myb-like" evidence="3">
    <location>
        <begin position="195"/>
        <end position="248"/>
    </location>
</feature>
<comment type="caution">
    <text evidence="5">The sequence shown here is derived from an EMBL/GenBank/DDBJ whole genome shotgun (WGS) entry which is preliminary data.</text>
</comment>
<dbReference type="SUPFAM" id="SSF46689">
    <property type="entry name" value="Homeodomain-like"/>
    <property type="match status" value="2"/>
</dbReference>
<dbReference type="PANTHER" id="PTHR46734">
    <property type="entry name" value="TELOMERIC REPEAT-BINDING FACTOR 1 TERF1"/>
    <property type="match status" value="1"/>
</dbReference>
<evidence type="ECO:0000313" key="5">
    <source>
        <dbReference type="EMBL" id="KAK6190944.1"/>
    </source>
</evidence>
<dbReference type="PROSITE" id="PS51294">
    <property type="entry name" value="HTH_MYB"/>
    <property type="match status" value="1"/>
</dbReference>
<dbReference type="InterPro" id="IPR009057">
    <property type="entry name" value="Homeodomain-like_sf"/>
</dbReference>